<feature type="domain" description="PNPLA" evidence="3">
    <location>
        <begin position="1"/>
        <end position="175"/>
    </location>
</feature>
<dbReference type="STRING" id="1229662.W3X2P0"/>
<dbReference type="AlphaFoldDB" id="W3X2P0"/>
<dbReference type="RefSeq" id="XP_007834575.1">
    <property type="nucleotide sequence ID" value="XM_007836384.1"/>
</dbReference>
<dbReference type="HOGENOM" id="CLU_000288_125_6_1"/>
<evidence type="ECO:0000259" key="3">
    <source>
        <dbReference type="PROSITE" id="PS51635"/>
    </source>
</evidence>
<evidence type="ECO:0000256" key="2">
    <source>
        <dbReference type="PROSITE-ProRule" id="PRU01161"/>
    </source>
</evidence>
<dbReference type="eggNOG" id="KOG1840">
    <property type="taxonomic scope" value="Eukaryota"/>
</dbReference>
<dbReference type="GeneID" id="19272816"/>
<evidence type="ECO:0000256" key="1">
    <source>
        <dbReference type="ARBA" id="ARBA00023098"/>
    </source>
</evidence>
<gene>
    <name evidence="4" type="ORF">PFICI_07803</name>
</gene>
<dbReference type="OMA" id="CIRAYDQ"/>
<organism evidence="4 5">
    <name type="scientific">Pestalotiopsis fici (strain W106-1 / CGMCC3.15140)</name>
    <dbReference type="NCBI Taxonomy" id="1229662"/>
    <lineage>
        <taxon>Eukaryota</taxon>
        <taxon>Fungi</taxon>
        <taxon>Dikarya</taxon>
        <taxon>Ascomycota</taxon>
        <taxon>Pezizomycotina</taxon>
        <taxon>Sordariomycetes</taxon>
        <taxon>Xylariomycetidae</taxon>
        <taxon>Amphisphaeriales</taxon>
        <taxon>Sporocadaceae</taxon>
        <taxon>Pestalotiopsis</taxon>
    </lineage>
</organism>
<comment type="caution">
    <text evidence="2">Lacks conserved residue(s) required for the propagation of feature annotation.</text>
</comment>
<dbReference type="eggNOG" id="KOG4231">
    <property type="taxonomic scope" value="Eukaryota"/>
</dbReference>
<dbReference type="Proteomes" id="UP000030651">
    <property type="component" value="Unassembled WGS sequence"/>
</dbReference>
<evidence type="ECO:0000313" key="4">
    <source>
        <dbReference type="EMBL" id="ETS80274.1"/>
    </source>
</evidence>
<dbReference type="GO" id="GO:0046486">
    <property type="term" value="P:glycerolipid metabolic process"/>
    <property type="evidence" value="ECO:0007669"/>
    <property type="project" value="UniProtKB-ARBA"/>
</dbReference>
<feature type="active site" description="Proton acceptor" evidence="2">
    <location>
        <position position="162"/>
    </location>
</feature>
<name>W3X2P0_PESFW</name>
<feature type="active site" description="Nucleophile" evidence="2">
    <location>
        <position position="27"/>
    </location>
</feature>
<dbReference type="SUPFAM" id="SSF52540">
    <property type="entry name" value="P-loop containing nucleoside triphosphate hydrolases"/>
    <property type="match status" value="1"/>
</dbReference>
<evidence type="ECO:0000313" key="5">
    <source>
        <dbReference type="Proteomes" id="UP000030651"/>
    </source>
</evidence>
<dbReference type="InterPro" id="IPR019734">
    <property type="entry name" value="TPR_rpt"/>
</dbReference>
<dbReference type="PANTHER" id="PTHR46082:SF6">
    <property type="entry name" value="AAA+ ATPASE DOMAIN-CONTAINING PROTEIN-RELATED"/>
    <property type="match status" value="1"/>
</dbReference>
<dbReference type="GO" id="GO:0016787">
    <property type="term" value="F:hydrolase activity"/>
    <property type="evidence" value="ECO:0007669"/>
    <property type="project" value="UniProtKB-UniRule"/>
</dbReference>
<reference evidence="5" key="1">
    <citation type="journal article" date="2015" name="BMC Genomics">
        <title>Genomic and transcriptomic analysis of the endophytic fungus Pestalotiopsis fici reveals its lifestyle and high potential for synthesis of natural products.</title>
        <authorList>
            <person name="Wang X."/>
            <person name="Zhang X."/>
            <person name="Liu L."/>
            <person name="Xiang M."/>
            <person name="Wang W."/>
            <person name="Sun X."/>
            <person name="Che Y."/>
            <person name="Guo L."/>
            <person name="Liu G."/>
            <person name="Guo L."/>
            <person name="Wang C."/>
            <person name="Yin W.B."/>
            <person name="Stadler M."/>
            <person name="Zhang X."/>
            <person name="Liu X."/>
        </authorList>
    </citation>
    <scope>NUCLEOTIDE SEQUENCE [LARGE SCALE GENOMIC DNA]</scope>
    <source>
        <strain evidence="5">W106-1 / CGMCC3.15140</strain>
    </source>
</reference>
<dbReference type="EMBL" id="KI912113">
    <property type="protein sequence ID" value="ETS80274.1"/>
    <property type="molecule type" value="Genomic_DNA"/>
</dbReference>
<proteinExistence type="predicted"/>
<dbReference type="InterPro" id="IPR016035">
    <property type="entry name" value="Acyl_Trfase/lysoPLipase"/>
</dbReference>
<accession>W3X2P0</accession>
<dbReference type="SUPFAM" id="SSF48452">
    <property type="entry name" value="TPR-like"/>
    <property type="match status" value="2"/>
</dbReference>
<dbReference type="InterPro" id="IPR053137">
    <property type="entry name" value="NLR-like"/>
</dbReference>
<dbReference type="SMART" id="SM00028">
    <property type="entry name" value="TPR"/>
    <property type="match status" value="5"/>
</dbReference>
<dbReference type="InParanoid" id="W3X2P0"/>
<dbReference type="Pfam" id="PF13424">
    <property type="entry name" value="TPR_12"/>
    <property type="match status" value="2"/>
</dbReference>
<dbReference type="InterPro" id="IPR011990">
    <property type="entry name" value="TPR-like_helical_dom_sf"/>
</dbReference>
<sequence length="982" mass="110941">MEDIRQSEGLDETPRPCDRFDLIGGTSTGGIIAIMLGRLGMTVDECIRAYDQVGEAAFTPKTRSRLSIAPPRGAYSATNLEEAIKKVVSALAPTITGPLTGYSVVLAITKDNVDAPPTLFTTYDTSAAFEGCTIWQIARATSAATTFFKPIQLGRDKIDFIDAGFGHNNPCEVLIEEAQRQYPHRKHLQVLSIGTGLGNVVSIKDSRVSILKALKKMATTSKNVATRLEDRYGGSGSYYRFNVERGLEDITLSDWQKTSNISAHTGNYLRENRRAVSAFVRRFLAEPTQEEAGVAELEPQSSSRTHYYLPLQENEYFVRRAKLLDAVHKKLFKECRREVALVGLGGAGKTQIALQFAHDVMQSRWDRSIFWISALSNESFDQSCSAIINMLRIQNGKEDPKDLLRSYFGSNETEKCLVIVDNADDGEILYGKNDSGGLYEYLSGLQHVQILFTTRSDELARKNVQREVIHVTDMEAGEATTLLKKLAVPGILLQDERQVMKLLDKLTYLPLAISQAAAYLRRNDISIARYLELLHGGEGSMVDLMSREFNDSTLHEKSQRAIATTWLVSFDQIRKTDVFAAEILAFLSCIEPKAIPESLLEGFRNHTKLETIEALGTLSAYSFVKRRADGKFLDMHSLVHLAVRIWLKESQQTKTTTQVAFEQINKEFPSDEWENRMIWRKYMPHALKILQDKSTYDTRTRHDLNYWVGRCLDSEGRYSDAITRLEEAFHWSKQHLREDDSVRLNTQHTLASACLADGQIKKAIRLLKNVVRIESILAEDDSNRLGSQHALASAYLKNGQIKDAIGLLEHVVRIQSTLAEDHPNRLSTQHQLASAYLDNRQMEDAIGLLEHVVRVRSTWAEDHPYRLSTQHQLAFAYLDNGQIKDAINLLEHVVRIKSTLAEDHPSRLVSRYELGWAYLRNGNASRAAELLEPVVAIRNRILADDDPRRLRSVELLARIHEALRDSDDTGKKKSRGHRYRRV</sequence>
<dbReference type="Pfam" id="PF00931">
    <property type="entry name" value="NB-ARC"/>
    <property type="match status" value="1"/>
</dbReference>
<dbReference type="InterPro" id="IPR002641">
    <property type="entry name" value="PNPLA_dom"/>
</dbReference>
<dbReference type="Gene3D" id="1.25.40.10">
    <property type="entry name" value="Tetratricopeptide repeat domain"/>
    <property type="match status" value="2"/>
</dbReference>
<dbReference type="OrthoDB" id="1658288at2759"/>
<dbReference type="InterPro" id="IPR027417">
    <property type="entry name" value="P-loop_NTPase"/>
</dbReference>
<dbReference type="GO" id="GO:0016042">
    <property type="term" value="P:lipid catabolic process"/>
    <property type="evidence" value="ECO:0007669"/>
    <property type="project" value="UniProtKB-UniRule"/>
</dbReference>
<dbReference type="SUPFAM" id="SSF52151">
    <property type="entry name" value="FabD/lysophospholipase-like"/>
    <property type="match status" value="1"/>
</dbReference>
<dbReference type="Gene3D" id="3.40.50.300">
    <property type="entry name" value="P-loop containing nucleotide triphosphate hydrolases"/>
    <property type="match status" value="1"/>
</dbReference>
<dbReference type="PANTHER" id="PTHR46082">
    <property type="entry name" value="ATP/GTP-BINDING PROTEIN-RELATED"/>
    <property type="match status" value="1"/>
</dbReference>
<feature type="short sequence motif" description="GXSXG" evidence="2">
    <location>
        <begin position="25"/>
        <end position="29"/>
    </location>
</feature>
<keyword evidence="1 2" id="KW-0443">Lipid metabolism</keyword>
<keyword evidence="2" id="KW-0442">Lipid degradation</keyword>
<dbReference type="Gene3D" id="3.40.1090.10">
    <property type="entry name" value="Cytosolic phospholipase A2 catalytic domain"/>
    <property type="match status" value="1"/>
</dbReference>
<keyword evidence="2" id="KW-0378">Hydrolase</keyword>
<dbReference type="InterPro" id="IPR002182">
    <property type="entry name" value="NB-ARC"/>
</dbReference>
<dbReference type="PROSITE" id="PS51635">
    <property type="entry name" value="PNPLA"/>
    <property type="match status" value="1"/>
</dbReference>
<protein>
    <recommendedName>
        <fullName evidence="3">PNPLA domain-containing protein</fullName>
    </recommendedName>
</protein>
<keyword evidence="5" id="KW-1185">Reference proteome</keyword>
<dbReference type="KEGG" id="pfy:PFICI_07803"/>
<dbReference type="Pfam" id="PF01734">
    <property type="entry name" value="Patatin"/>
    <property type="match status" value="1"/>
</dbReference>
<dbReference type="GO" id="GO:0043531">
    <property type="term" value="F:ADP binding"/>
    <property type="evidence" value="ECO:0007669"/>
    <property type="project" value="InterPro"/>
</dbReference>